<name>A0A382CWL6_9ZZZZ</name>
<reference evidence="1" key="1">
    <citation type="submission" date="2018-05" db="EMBL/GenBank/DDBJ databases">
        <authorList>
            <person name="Lanie J.A."/>
            <person name="Ng W.-L."/>
            <person name="Kazmierczak K.M."/>
            <person name="Andrzejewski T.M."/>
            <person name="Davidsen T.M."/>
            <person name="Wayne K.J."/>
            <person name="Tettelin H."/>
            <person name="Glass J.I."/>
            <person name="Rusch D."/>
            <person name="Podicherti R."/>
            <person name="Tsui H.-C.T."/>
            <person name="Winkler M.E."/>
        </authorList>
    </citation>
    <scope>NUCLEOTIDE SEQUENCE</scope>
</reference>
<dbReference type="EMBL" id="UINC01036379">
    <property type="protein sequence ID" value="SVB30249.1"/>
    <property type="molecule type" value="Genomic_DNA"/>
</dbReference>
<dbReference type="InterPro" id="IPR036704">
    <property type="entry name" value="RraA/RraA-like_sf"/>
</dbReference>
<dbReference type="CDD" id="cd16841">
    <property type="entry name" value="RraA_family"/>
    <property type="match status" value="1"/>
</dbReference>
<organism evidence="1">
    <name type="scientific">marine metagenome</name>
    <dbReference type="NCBI Taxonomy" id="408172"/>
    <lineage>
        <taxon>unclassified sequences</taxon>
        <taxon>metagenomes</taxon>
        <taxon>ecological metagenomes</taxon>
    </lineage>
</organism>
<dbReference type="AlphaFoldDB" id="A0A382CWL6"/>
<proteinExistence type="predicted"/>
<evidence type="ECO:0000313" key="1">
    <source>
        <dbReference type="EMBL" id="SVB30249.1"/>
    </source>
</evidence>
<dbReference type="NCBIfam" id="NF006093">
    <property type="entry name" value="PRK08245.1"/>
    <property type="match status" value="1"/>
</dbReference>
<dbReference type="Gene3D" id="3.50.30.40">
    <property type="entry name" value="Ribonuclease E inhibitor RraA/RraA-like"/>
    <property type="match status" value="1"/>
</dbReference>
<dbReference type="InterPro" id="IPR005493">
    <property type="entry name" value="RraA/RraA-like"/>
</dbReference>
<dbReference type="PANTHER" id="PTHR33254:SF16">
    <property type="entry name" value="BLR3842 PROTEIN"/>
    <property type="match status" value="1"/>
</dbReference>
<dbReference type="PANTHER" id="PTHR33254">
    <property type="entry name" value="4-HYDROXY-4-METHYL-2-OXOGLUTARATE ALDOLASE 3-RELATED"/>
    <property type="match status" value="1"/>
</dbReference>
<sequence length="249" mass="26923">MDSQRYHAMKISKLAPMDQQTLNNLGSVSTATIAMQLYKRGFRRCYLNGVKPLHNGTNSFVGPAFTLRNIPMREDVEDLGVLGNPDYPQRKAIETTPAGCCLVSDSCGNLTAGVLGDILAERLRVRGVAGLVTDGAVRDSTDLETINLPIYCATRAAPASLSGLYAVELQVPIGCAGVAVFPGDIMAGDKDGVVVIPRALAKEVATDAPEQERYEQFVRTKVTDGRSIVGLYPATDKSLSDYKKWKKNR</sequence>
<accession>A0A382CWL6</accession>
<protein>
    <submittedName>
        <fullName evidence="1">Uncharacterized protein</fullName>
    </submittedName>
</protein>
<dbReference type="Pfam" id="PF03737">
    <property type="entry name" value="RraA-like"/>
    <property type="match status" value="1"/>
</dbReference>
<gene>
    <name evidence="1" type="ORF">METZ01_LOCUS183103</name>
</gene>
<dbReference type="SUPFAM" id="SSF89562">
    <property type="entry name" value="RraA-like"/>
    <property type="match status" value="1"/>
</dbReference>